<organism evidence="1 2">
    <name type="scientific">Penicillium oxalicum (strain 114-2 / CGMCC 5302)</name>
    <name type="common">Penicillium decumbens</name>
    <dbReference type="NCBI Taxonomy" id="933388"/>
    <lineage>
        <taxon>Eukaryota</taxon>
        <taxon>Fungi</taxon>
        <taxon>Dikarya</taxon>
        <taxon>Ascomycota</taxon>
        <taxon>Pezizomycotina</taxon>
        <taxon>Eurotiomycetes</taxon>
        <taxon>Eurotiomycetidae</taxon>
        <taxon>Eurotiales</taxon>
        <taxon>Aspergillaceae</taxon>
        <taxon>Penicillium</taxon>
    </lineage>
</organism>
<dbReference type="AlphaFoldDB" id="S8B7S5"/>
<reference evidence="1 2" key="1">
    <citation type="journal article" date="2013" name="PLoS ONE">
        <title>Genomic and secretomic analyses reveal unique features of the lignocellulolytic enzyme system of Penicillium decumbens.</title>
        <authorList>
            <person name="Liu G."/>
            <person name="Zhang L."/>
            <person name="Wei X."/>
            <person name="Zou G."/>
            <person name="Qin Y."/>
            <person name="Ma L."/>
            <person name="Li J."/>
            <person name="Zheng H."/>
            <person name="Wang S."/>
            <person name="Wang C."/>
            <person name="Xun L."/>
            <person name="Zhao G.-P."/>
            <person name="Zhou Z."/>
            <person name="Qu Y."/>
        </authorList>
    </citation>
    <scope>NUCLEOTIDE SEQUENCE [LARGE SCALE GENOMIC DNA]</scope>
    <source>
        <strain evidence="2">114-2 / CGMCC 5302</strain>
    </source>
</reference>
<dbReference type="HOGENOM" id="CLU_1704842_0_0_1"/>
<protein>
    <submittedName>
        <fullName evidence="1">Uncharacterized protein</fullName>
    </submittedName>
</protein>
<accession>S8B7S5</accession>
<keyword evidence="2" id="KW-1185">Reference proteome</keyword>
<dbReference type="Proteomes" id="UP000019376">
    <property type="component" value="Unassembled WGS sequence"/>
</dbReference>
<sequence>MFFHAMKDTRRCNVHTTLFCFGRDSESVPFKQVESECGFPFKGGLAEHIVGYSGKSCLVRSLIRHDLIASWEKTDKTKKRLDFGEMDLQYARGILILLTGGRWHDPVAYIRRYCRPGVPALTRTSRRLVESRRGQEVCIPSVEIFGRQTKDFVE</sequence>
<proteinExistence type="predicted"/>
<name>S8B7S5_PENO1</name>
<evidence type="ECO:0000313" key="1">
    <source>
        <dbReference type="EMBL" id="EPS30777.1"/>
    </source>
</evidence>
<gene>
    <name evidence="1" type="ORF">PDE_05729</name>
</gene>
<evidence type="ECO:0000313" key="2">
    <source>
        <dbReference type="Proteomes" id="UP000019376"/>
    </source>
</evidence>
<dbReference type="EMBL" id="KB644412">
    <property type="protein sequence ID" value="EPS30777.1"/>
    <property type="molecule type" value="Genomic_DNA"/>
</dbReference>